<dbReference type="GO" id="GO:0042613">
    <property type="term" value="C:MHC class II protein complex"/>
    <property type="evidence" value="ECO:0007669"/>
    <property type="project" value="UniProtKB-KW"/>
</dbReference>
<dbReference type="SUPFAM" id="SSF54452">
    <property type="entry name" value="MHC antigen-recognition domain"/>
    <property type="match status" value="1"/>
</dbReference>
<evidence type="ECO:0000259" key="11">
    <source>
        <dbReference type="PROSITE" id="PS50835"/>
    </source>
</evidence>
<accession>A0A8D2IX66</accession>
<evidence type="ECO:0000256" key="10">
    <source>
        <dbReference type="SAM" id="Phobius"/>
    </source>
</evidence>
<evidence type="ECO:0000313" key="12">
    <source>
        <dbReference type="Ensembl" id="ENSVKKP00000003926.1"/>
    </source>
</evidence>
<feature type="domain" description="Ig-like" evidence="11">
    <location>
        <begin position="185"/>
        <end position="273"/>
    </location>
</feature>
<evidence type="ECO:0000256" key="9">
    <source>
        <dbReference type="ARBA" id="ARBA00023182"/>
    </source>
</evidence>
<dbReference type="Proteomes" id="UP000694545">
    <property type="component" value="Unplaced"/>
</dbReference>
<evidence type="ECO:0000256" key="4">
    <source>
        <dbReference type="ARBA" id="ARBA00022989"/>
    </source>
</evidence>
<dbReference type="Gene3D" id="2.60.40.10">
    <property type="entry name" value="Immunoglobulins"/>
    <property type="match status" value="1"/>
</dbReference>
<keyword evidence="3" id="KW-0391">Immunity</keyword>
<comment type="subcellular location">
    <subcellularLocation>
        <location evidence="1">Membrane</location>
        <topology evidence="1">Single-pass type I membrane protein</topology>
    </subcellularLocation>
</comment>
<sequence length="363" mass="39404">MGCRERRSVSGALRNYAAGGSSAGEASLLSALLAGQAAPAEGGEPPEEAGGCRDGGVRVGRSCPCPPAPAAPLEECLPQACVLQEAFGKNPSNIHDQKAECRFSNATGREQVRYLFRHIYDRTEIARFDSARGRFEALTPLGEPDAEYWNSQKEELEYRRASVDRFCRHNYEIVGPFAHGRRVQPAVTISPTKDDPLSPRTLLLCTAASFYPREIEVRWLKNGRRATEGVFYGEELHNGDWTYQTQVMLEDTPQRGDVYACQVEHASLQTPITMQWEPRTSDSARSKVWTGVVGALLGMVYLAVGLSLYLRSKKGKGAIGGLGGQVQGKRSISSPLKDSASGMLGFSVVPSYGTGAPRGPPHS</sequence>
<reference evidence="12" key="1">
    <citation type="submission" date="2025-08" db="UniProtKB">
        <authorList>
            <consortium name="Ensembl"/>
        </authorList>
    </citation>
    <scope>IDENTIFICATION</scope>
</reference>
<dbReference type="Pfam" id="PF07654">
    <property type="entry name" value="C1-set"/>
    <property type="match status" value="1"/>
</dbReference>
<dbReference type="PANTHER" id="PTHR19944">
    <property type="entry name" value="MHC CLASS II-RELATED"/>
    <property type="match status" value="1"/>
</dbReference>
<evidence type="ECO:0000256" key="1">
    <source>
        <dbReference type="ARBA" id="ARBA00004479"/>
    </source>
</evidence>
<evidence type="ECO:0000256" key="5">
    <source>
        <dbReference type="ARBA" id="ARBA00023130"/>
    </source>
</evidence>
<dbReference type="InterPro" id="IPR036179">
    <property type="entry name" value="Ig-like_dom_sf"/>
</dbReference>
<dbReference type="InterPro" id="IPR050160">
    <property type="entry name" value="MHC/Immunoglobulin"/>
</dbReference>
<dbReference type="Pfam" id="PF00969">
    <property type="entry name" value="MHC_II_beta"/>
    <property type="match status" value="1"/>
</dbReference>
<dbReference type="FunFam" id="3.10.320.10:FF:000001">
    <property type="entry name" value="HLA class II histocompatibility antigen, DRB1-1 beta chain"/>
    <property type="match status" value="1"/>
</dbReference>
<keyword evidence="2 10" id="KW-0812">Transmembrane</keyword>
<dbReference type="InterPro" id="IPR003006">
    <property type="entry name" value="Ig/MHC_CS"/>
</dbReference>
<evidence type="ECO:0000256" key="7">
    <source>
        <dbReference type="ARBA" id="ARBA00023157"/>
    </source>
</evidence>
<dbReference type="AlphaFoldDB" id="A0A8D2IX66"/>
<evidence type="ECO:0000256" key="8">
    <source>
        <dbReference type="ARBA" id="ARBA00023180"/>
    </source>
</evidence>
<keyword evidence="5" id="KW-1064">Adaptive immunity</keyword>
<feature type="transmembrane region" description="Helical" evidence="10">
    <location>
        <begin position="288"/>
        <end position="310"/>
    </location>
</feature>
<evidence type="ECO:0000256" key="2">
    <source>
        <dbReference type="ARBA" id="ARBA00022692"/>
    </source>
</evidence>
<dbReference type="Gene3D" id="3.10.320.10">
    <property type="entry name" value="Class II Histocompatibility Antigen, M Beta Chain, Chain B, domain 1"/>
    <property type="match status" value="1"/>
</dbReference>
<dbReference type="InterPro" id="IPR007110">
    <property type="entry name" value="Ig-like_dom"/>
</dbReference>
<dbReference type="SMART" id="SM00921">
    <property type="entry name" value="MHC_II_beta"/>
    <property type="match status" value="1"/>
</dbReference>
<reference evidence="12" key="2">
    <citation type="submission" date="2025-09" db="UniProtKB">
        <authorList>
            <consortium name="Ensembl"/>
        </authorList>
    </citation>
    <scope>IDENTIFICATION</scope>
</reference>
<dbReference type="InterPro" id="IPR013783">
    <property type="entry name" value="Ig-like_fold"/>
</dbReference>
<dbReference type="PROSITE" id="PS00290">
    <property type="entry name" value="IG_MHC"/>
    <property type="match status" value="1"/>
</dbReference>
<dbReference type="InterPro" id="IPR011162">
    <property type="entry name" value="MHC_I/II-like_Ag-recog"/>
</dbReference>
<protein>
    <recommendedName>
        <fullName evidence="11">Ig-like domain-containing protein</fullName>
    </recommendedName>
</protein>
<keyword evidence="8" id="KW-0325">Glycoprotein</keyword>
<evidence type="ECO:0000313" key="13">
    <source>
        <dbReference type="Proteomes" id="UP000694545"/>
    </source>
</evidence>
<dbReference type="SUPFAM" id="SSF48726">
    <property type="entry name" value="Immunoglobulin"/>
    <property type="match status" value="1"/>
</dbReference>
<keyword evidence="13" id="KW-1185">Reference proteome</keyword>
<dbReference type="SMART" id="SM00407">
    <property type="entry name" value="IGc1"/>
    <property type="match status" value="1"/>
</dbReference>
<dbReference type="PANTHER" id="PTHR19944:SF99">
    <property type="entry name" value="HLA CLASS II HISTOCOMPATIBILITY ANTIGEN, DRB1 BETA CHAIN"/>
    <property type="match status" value="1"/>
</dbReference>
<dbReference type="InterPro" id="IPR003597">
    <property type="entry name" value="Ig_C1-set"/>
</dbReference>
<dbReference type="GO" id="GO:0002250">
    <property type="term" value="P:adaptive immune response"/>
    <property type="evidence" value="ECO:0007669"/>
    <property type="project" value="UniProtKB-KW"/>
</dbReference>
<dbReference type="PROSITE" id="PS50835">
    <property type="entry name" value="IG_LIKE"/>
    <property type="match status" value="1"/>
</dbReference>
<dbReference type="GO" id="GO:0002504">
    <property type="term" value="P:antigen processing and presentation of peptide or polysaccharide antigen via MHC class II"/>
    <property type="evidence" value="ECO:0007669"/>
    <property type="project" value="UniProtKB-KW"/>
</dbReference>
<organism evidence="12 13">
    <name type="scientific">Varanus komodoensis</name>
    <name type="common">Komodo dragon</name>
    <dbReference type="NCBI Taxonomy" id="61221"/>
    <lineage>
        <taxon>Eukaryota</taxon>
        <taxon>Metazoa</taxon>
        <taxon>Chordata</taxon>
        <taxon>Craniata</taxon>
        <taxon>Vertebrata</taxon>
        <taxon>Euteleostomi</taxon>
        <taxon>Lepidosauria</taxon>
        <taxon>Squamata</taxon>
        <taxon>Bifurcata</taxon>
        <taxon>Unidentata</taxon>
        <taxon>Episquamata</taxon>
        <taxon>Toxicofera</taxon>
        <taxon>Anguimorpha</taxon>
        <taxon>Paleoanguimorpha</taxon>
        <taxon>Varanoidea</taxon>
        <taxon>Varanidae</taxon>
        <taxon>Varanus</taxon>
    </lineage>
</organism>
<keyword evidence="9" id="KW-0491">MHC II</keyword>
<keyword evidence="7" id="KW-1015">Disulfide bond</keyword>
<proteinExistence type="predicted"/>
<name>A0A8D2IX66_VARKO</name>
<keyword evidence="4 10" id="KW-1133">Transmembrane helix</keyword>
<keyword evidence="6 10" id="KW-0472">Membrane</keyword>
<evidence type="ECO:0000256" key="6">
    <source>
        <dbReference type="ARBA" id="ARBA00023136"/>
    </source>
</evidence>
<dbReference type="InterPro" id="IPR000353">
    <property type="entry name" value="MHC_II_b_N"/>
</dbReference>
<evidence type="ECO:0000256" key="3">
    <source>
        <dbReference type="ARBA" id="ARBA00022859"/>
    </source>
</evidence>
<dbReference type="Ensembl" id="ENSVKKT00000004033.1">
    <property type="protein sequence ID" value="ENSVKKP00000003926.1"/>
    <property type="gene ID" value="ENSVKKG00000001792.1"/>
</dbReference>
<dbReference type="InterPro" id="IPR014745">
    <property type="entry name" value="MHC_II_a/b_N"/>
</dbReference>